<evidence type="ECO:0008006" key="5">
    <source>
        <dbReference type="Google" id="ProtNLM"/>
    </source>
</evidence>
<keyword evidence="2" id="KW-0472">Membrane</keyword>
<feature type="transmembrane region" description="Helical" evidence="2">
    <location>
        <begin position="167"/>
        <end position="186"/>
    </location>
</feature>
<feature type="transmembrane region" description="Helical" evidence="2">
    <location>
        <begin position="136"/>
        <end position="155"/>
    </location>
</feature>
<accession>A0ABD3SM38</accession>
<proteinExistence type="predicted"/>
<dbReference type="Proteomes" id="UP001634393">
    <property type="component" value="Unassembled WGS sequence"/>
</dbReference>
<evidence type="ECO:0000256" key="1">
    <source>
        <dbReference type="SAM" id="MobiDB-lite"/>
    </source>
</evidence>
<name>A0ABD3SM38_9LAMI</name>
<keyword evidence="4" id="KW-1185">Reference proteome</keyword>
<comment type="caution">
    <text evidence="3">The sequence shown here is derived from an EMBL/GenBank/DDBJ whole genome shotgun (WGS) entry which is preliminary data.</text>
</comment>
<gene>
    <name evidence="3" type="ORF">ACJIZ3_021643</name>
</gene>
<evidence type="ECO:0000256" key="2">
    <source>
        <dbReference type="SAM" id="Phobius"/>
    </source>
</evidence>
<feature type="region of interest" description="Disordered" evidence="1">
    <location>
        <begin position="99"/>
        <end position="126"/>
    </location>
</feature>
<reference evidence="3 4" key="1">
    <citation type="submission" date="2024-12" db="EMBL/GenBank/DDBJ databases">
        <title>The unique morphological basis and parallel evolutionary history of personate flowers in Penstemon.</title>
        <authorList>
            <person name="Depatie T.H."/>
            <person name="Wessinger C.A."/>
        </authorList>
    </citation>
    <scope>NUCLEOTIDE SEQUENCE [LARGE SCALE GENOMIC DNA]</scope>
    <source>
        <strain evidence="3">WTNN_2</strain>
        <tissue evidence="3">Leaf</tissue>
    </source>
</reference>
<keyword evidence="2" id="KW-1133">Transmembrane helix</keyword>
<organism evidence="3 4">
    <name type="scientific">Penstemon smallii</name>
    <dbReference type="NCBI Taxonomy" id="265156"/>
    <lineage>
        <taxon>Eukaryota</taxon>
        <taxon>Viridiplantae</taxon>
        <taxon>Streptophyta</taxon>
        <taxon>Embryophyta</taxon>
        <taxon>Tracheophyta</taxon>
        <taxon>Spermatophyta</taxon>
        <taxon>Magnoliopsida</taxon>
        <taxon>eudicotyledons</taxon>
        <taxon>Gunneridae</taxon>
        <taxon>Pentapetalae</taxon>
        <taxon>asterids</taxon>
        <taxon>lamiids</taxon>
        <taxon>Lamiales</taxon>
        <taxon>Plantaginaceae</taxon>
        <taxon>Cheloneae</taxon>
        <taxon>Penstemon</taxon>
    </lineage>
</organism>
<feature type="compositionally biased region" description="Low complexity" evidence="1">
    <location>
        <begin position="8"/>
        <end position="18"/>
    </location>
</feature>
<dbReference type="EMBL" id="JBJXBP010000006">
    <property type="protein sequence ID" value="KAL3825614.1"/>
    <property type="molecule type" value="Genomic_DNA"/>
</dbReference>
<evidence type="ECO:0000313" key="4">
    <source>
        <dbReference type="Proteomes" id="UP001634393"/>
    </source>
</evidence>
<keyword evidence="2" id="KW-0812">Transmembrane</keyword>
<sequence length="285" mass="30980">MAEGPEISSSDQSSSQDSINNKNQLPTIGGLKSPNGNIPTFPIMYPAILPGLFHPQQDHEQMNRGPGLYAVPVPPHMQPFAGFPTNTLIPFTYNLPTTRSSPEVRDVGNEHGQPGDQPPQQQPGAQEQVVVRRFQIAIQLDLLLILKLAAVIFLFNQDGSTQRLTLLLIFASIVYLYQTGALAPVIRWLSQGMQRPAPPPQPPRPAVREDNRAVLGAQGNENAGIAEGQVAGENENQQVDDGNRAAEHAAGEAEDGNRLWGIVKEIKLIVFGFITSLLPGFHNID</sequence>
<protein>
    <recommendedName>
        <fullName evidence="5">Transmembrane protein</fullName>
    </recommendedName>
</protein>
<dbReference type="PANTHER" id="PTHR36787">
    <property type="entry name" value="TRANSMEMBRANE PROTEIN"/>
    <property type="match status" value="1"/>
</dbReference>
<feature type="region of interest" description="Disordered" evidence="1">
    <location>
        <begin position="1"/>
        <end position="34"/>
    </location>
</feature>
<dbReference type="AlphaFoldDB" id="A0ABD3SM38"/>
<evidence type="ECO:0000313" key="3">
    <source>
        <dbReference type="EMBL" id="KAL3825614.1"/>
    </source>
</evidence>